<accession>A0A3E3IWF0</accession>
<dbReference type="GO" id="GO:0003677">
    <property type="term" value="F:DNA binding"/>
    <property type="evidence" value="ECO:0007669"/>
    <property type="project" value="UniProtKB-KW"/>
</dbReference>
<dbReference type="CDD" id="cd00093">
    <property type="entry name" value="HTH_XRE"/>
    <property type="match status" value="1"/>
</dbReference>
<comment type="caution">
    <text evidence="4">The sequence shown here is derived from an EMBL/GenBank/DDBJ whole genome shotgun (WGS) entry which is preliminary data.</text>
</comment>
<dbReference type="OrthoDB" id="9801008at2"/>
<dbReference type="SUPFAM" id="SSF47413">
    <property type="entry name" value="lambda repressor-like DNA-binding domains"/>
    <property type="match status" value="1"/>
</dbReference>
<feature type="domain" description="HTH cro/C1-type" evidence="2">
    <location>
        <begin position="11"/>
        <end position="65"/>
    </location>
</feature>
<dbReference type="EMBL" id="QVLV01000008">
    <property type="protein sequence ID" value="RGE59849.1"/>
    <property type="molecule type" value="Genomic_DNA"/>
</dbReference>
<evidence type="ECO:0000313" key="3">
    <source>
        <dbReference type="EMBL" id="RGE59849.1"/>
    </source>
</evidence>
<reference evidence="4 6" key="1">
    <citation type="submission" date="2018-08" db="EMBL/GenBank/DDBJ databases">
        <title>A genome reference for cultivated species of the human gut microbiota.</title>
        <authorList>
            <person name="Zou Y."/>
            <person name="Xue W."/>
            <person name="Luo G."/>
        </authorList>
    </citation>
    <scope>NUCLEOTIDE SEQUENCE [LARGE SCALE GENOMIC DNA]</scope>
    <source>
        <strain evidence="4 6">AF26-4BH</strain>
        <strain evidence="3">TF05-5AC</strain>
    </source>
</reference>
<evidence type="ECO:0000313" key="6">
    <source>
        <dbReference type="Proteomes" id="UP000261166"/>
    </source>
</evidence>
<dbReference type="PROSITE" id="PS50943">
    <property type="entry name" value="HTH_CROC1"/>
    <property type="match status" value="1"/>
</dbReference>
<organism evidence="4 6">
    <name type="scientific">Eisenbergiella massiliensis</name>
    <dbReference type="NCBI Taxonomy" id="1720294"/>
    <lineage>
        <taxon>Bacteria</taxon>
        <taxon>Bacillati</taxon>
        <taxon>Bacillota</taxon>
        <taxon>Clostridia</taxon>
        <taxon>Lachnospirales</taxon>
        <taxon>Lachnospiraceae</taxon>
        <taxon>Eisenbergiella</taxon>
    </lineage>
</organism>
<dbReference type="GeneID" id="97987900"/>
<name>A0A3E3IWF0_9FIRM</name>
<dbReference type="InterPro" id="IPR001387">
    <property type="entry name" value="Cro/C1-type_HTH"/>
</dbReference>
<dbReference type="PANTHER" id="PTHR46558:SF11">
    <property type="entry name" value="HTH-TYPE TRANSCRIPTIONAL REGULATOR XRE"/>
    <property type="match status" value="1"/>
</dbReference>
<sequence>MFDTKEIGRKISEFRKVSNMTQMELADRLNISFQAVSNWERGNSMPDISKLPELAELFGISIDELLGKKSELITNIIEGDIEEFLGNTLVAAEELKEAAPILQPAQIERIVENAKQEFELGEMTELLPFINQDTINKLAYRAAENGRYDDIEDAAPFLEQKVIVDTVKMMIADRKNIEDIAPFIERSSMGELAGMIYENDGLAGVEDILPFIPREILQEIAEKEYERGGHDFDVIAPFLDKKYLNELAIRLLRDKRIKDLENTIAFVDTNVLSEFIQESLG</sequence>
<dbReference type="Proteomes" id="UP000260812">
    <property type="component" value="Unassembled WGS sequence"/>
</dbReference>
<evidence type="ECO:0000313" key="4">
    <source>
        <dbReference type="EMBL" id="RGE71376.1"/>
    </source>
</evidence>
<evidence type="ECO:0000256" key="1">
    <source>
        <dbReference type="ARBA" id="ARBA00023125"/>
    </source>
</evidence>
<dbReference type="RefSeq" id="WP_021634956.1">
    <property type="nucleotide sequence ID" value="NZ_CANNOQ010000191.1"/>
</dbReference>
<keyword evidence="5" id="KW-1185">Reference proteome</keyword>
<dbReference type="Pfam" id="PF01381">
    <property type="entry name" value="HTH_3"/>
    <property type="match status" value="1"/>
</dbReference>
<dbReference type="AlphaFoldDB" id="A0A3E3IWF0"/>
<dbReference type="EMBL" id="QVLU01000010">
    <property type="protein sequence ID" value="RGE71376.1"/>
    <property type="molecule type" value="Genomic_DNA"/>
</dbReference>
<evidence type="ECO:0000259" key="2">
    <source>
        <dbReference type="PROSITE" id="PS50943"/>
    </source>
</evidence>
<evidence type="ECO:0000313" key="5">
    <source>
        <dbReference type="Proteomes" id="UP000260812"/>
    </source>
</evidence>
<gene>
    <name evidence="4" type="ORF">DWY69_12225</name>
    <name evidence="3" type="ORF">DXC51_13725</name>
</gene>
<keyword evidence="1" id="KW-0238">DNA-binding</keyword>
<dbReference type="Proteomes" id="UP000261166">
    <property type="component" value="Unassembled WGS sequence"/>
</dbReference>
<dbReference type="SMART" id="SM00530">
    <property type="entry name" value="HTH_XRE"/>
    <property type="match status" value="1"/>
</dbReference>
<dbReference type="Gene3D" id="1.10.260.40">
    <property type="entry name" value="lambda repressor-like DNA-binding domains"/>
    <property type="match status" value="1"/>
</dbReference>
<dbReference type="InterPro" id="IPR010982">
    <property type="entry name" value="Lambda_DNA-bd_dom_sf"/>
</dbReference>
<dbReference type="PANTHER" id="PTHR46558">
    <property type="entry name" value="TRACRIPTIONAL REGULATORY PROTEIN-RELATED-RELATED"/>
    <property type="match status" value="1"/>
</dbReference>
<proteinExistence type="predicted"/>
<protein>
    <submittedName>
        <fullName evidence="4">XRE family transcriptional regulator</fullName>
    </submittedName>
</protein>